<dbReference type="Proteomes" id="UP000002358">
    <property type="component" value="Chromosome 2"/>
</dbReference>
<evidence type="ECO:0000256" key="1">
    <source>
        <dbReference type="SAM" id="MobiDB-lite"/>
    </source>
</evidence>
<organism evidence="4 5">
    <name type="scientific">Nasonia vitripennis</name>
    <name type="common">Parasitic wasp</name>
    <dbReference type="NCBI Taxonomy" id="7425"/>
    <lineage>
        <taxon>Eukaryota</taxon>
        <taxon>Metazoa</taxon>
        <taxon>Ecdysozoa</taxon>
        <taxon>Arthropoda</taxon>
        <taxon>Hexapoda</taxon>
        <taxon>Insecta</taxon>
        <taxon>Pterygota</taxon>
        <taxon>Neoptera</taxon>
        <taxon>Endopterygota</taxon>
        <taxon>Hymenoptera</taxon>
        <taxon>Apocrita</taxon>
        <taxon>Proctotrupomorpha</taxon>
        <taxon>Chalcidoidea</taxon>
        <taxon>Pteromalidae</taxon>
        <taxon>Pteromalinae</taxon>
        <taxon>Nasonia</taxon>
    </lineage>
</organism>
<proteinExistence type="predicted"/>
<keyword evidence="2" id="KW-0472">Membrane</keyword>
<keyword evidence="3" id="KW-0732">Signal</keyword>
<dbReference type="RefSeq" id="XP_003424699.1">
    <property type="nucleotide sequence ID" value="XM_003424651.5"/>
</dbReference>
<dbReference type="InParanoid" id="A0A7M7GDT7"/>
<feature type="region of interest" description="Disordered" evidence="1">
    <location>
        <begin position="35"/>
        <end position="144"/>
    </location>
</feature>
<accession>A0A7M7GDT7</accession>
<keyword evidence="2" id="KW-1133">Transmembrane helix</keyword>
<feature type="transmembrane region" description="Helical" evidence="2">
    <location>
        <begin position="151"/>
        <end position="170"/>
    </location>
</feature>
<dbReference type="GeneID" id="100678650"/>
<feature type="signal peptide" evidence="3">
    <location>
        <begin position="1"/>
        <end position="21"/>
    </location>
</feature>
<sequence>MIALAWSVFMVLSMVMASSQAFLTAPLPGYAQGLSGGGGGSSTGSPSLEASTESGRLLRSHVAEAILPREEDQPDDDVDDDEEEDSSASREDYGLQQQHQRGTKRRNDEQTVYVIEFETEADGSKGESHRNRKDMSDDGSEAQSPLDPWSIVWYIGSFGGLVAFFLIVSCSEWCCRRGARPLSVPYTQRGEVINPNGQPVSESPPPPYHLFAPPPYDSVNYAEIADKSGNGEKLDIYVITMPIQQAPVMPPAQLQEQPPPA</sequence>
<dbReference type="OrthoDB" id="8069116at2759"/>
<reference evidence="4" key="1">
    <citation type="submission" date="2021-01" db="UniProtKB">
        <authorList>
            <consortium name="EnsemblMetazoa"/>
        </authorList>
    </citation>
    <scope>IDENTIFICATION</scope>
</reference>
<evidence type="ECO:0000313" key="4">
    <source>
        <dbReference type="EnsemblMetazoa" id="XP_003424699"/>
    </source>
</evidence>
<name>A0A7M7GDT7_NASVI</name>
<keyword evidence="2" id="KW-0812">Transmembrane</keyword>
<keyword evidence="5" id="KW-1185">Reference proteome</keyword>
<evidence type="ECO:0000256" key="2">
    <source>
        <dbReference type="SAM" id="Phobius"/>
    </source>
</evidence>
<feature type="compositionally biased region" description="Basic and acidic residues" evidence="1">
    <location>
        <begin position="122"/>
        <end position="136"/>
    </location>
</feature>
<feature type="chain" id="PRO_5029735534" evidence="3">
    <location>
        <begin position="22"/>
        <end position="261"/>
    </location>
</feature>
<protein>
    <submittedName>
        <fullName evidence="4">Uncharacterized protein</fullName>
    </submittedName>
</protein>
<dbReference type="KEGG" id="nvi:100678650"/>
<evidence type="ECO:0000256" key="3">
    <source>
        <dbReference type="SAM" id="SignalP"/>
    </source>
</evidence>
<feature type="compositionally biased region" description="Acidic residues" evidence="1">
    <location>
        <begin position="72"/>
        <end position="86"/>
    </location>
</feature>
<dbReference type="AlphaFoldDB" id="A0A7M7GDT7"/>
<dbReference type="EnsemblMetazoa" id="XM_003424651">
    <property type="protein sequence ID" value="XP_003424699"/>
    <property type="gene ID" value="LOC100678650"/>
</dbReference>
<evidence type="ECO:0000313" key="5">
    <source>
        <dbReference type="Proteomes" id="UP000002358"/>
    </source>
</evidence>